<dbReference type="Gene3D" id="2.60.40.4100">
    <property type="entry name" value="Zona pellucida, ZP-C domain"/>
    <property type="match status" value="1"/>
</dbReference>
<dbReference type="PANTHER" id="PTHR22907">
    <property type="entry name" value="GH04558P"/>
    <property type="match status" value="1"/>
</dbReference>
<dbReference type="PROSITE" id="PS51034">
    <property type="entry name" value="ZP_2"/>
    <property type="match status" value="1"/>
</dbReference>
<evidence type="ECO:0000313" key="11">
    <source>
        <dbReference type="EnsemblMetazoa" id="CJA02996a.1"/>
    </source>
</evidence>
<keyword evidence="2" id="KW-0193">Cuticle</keyword>
<keyword evidence="7 8" id="KW-0472">Membrane</keyword>
<dbReference type="Pfam" id="PF25301">
    <property type="entry name" value="CUT_C"/>
    <property type="match status" value="1"/>
</dbReference>
<dbReference type="InterPro" id="IPR042235">
    <property type="entry name" value="ZP-C_dom"/>
</dbReference>
<reference evidence="11" key="2">
    <citation type="submission" date="2022-06" db="UniProtKB">
        <authorList>
            <consortium name="EnsemblMetazoa"/>
        </authorList>
    </citation>
    <scope>IDENTIFICATION</scope>
    <source>
        <strain evidence="11">DF5081</strain>
    </source>
</reference>
<feature type="domain" description="ZP" evidence="10">
    <location>
        <begin position="63"/>
        <end position="322"/>
    </location>
</feature>
<keyword evidence="5 9" id="KW-0732">Signal</keyword>
<evidence type="ECO:0000256" key="1">
    <source>
        <dbReference type="ARBA" id="ARBA00004251"/>
    </source>
</evidence>
<evidence type="ECO:0000259" key="10">
    <source>
        <dbReference type="PROSITE" id="PS51034"/>
    </source>
</evidence>
<sequence length="446" mass="51105">MLIFAILCLTITQHFVTPSAIVHMTQNTLNSAKFFELRRSPQKKSIRDSFEIKNSANFTPTAICDSEHIGLALNEHFADIRIFASDHSHVPECLRRFSLELEPKFVTRFDGPCGVRRQYKGAPSKFVDYTLRLIVSHNPLEITEHDRIYDLTCSFQLKSMQVRAAYNVKAAPNSSLISSLPLKPVPKCRYSLHYGTVQGPRTVSARVGETIYHRWKCATSQNAYIFKVYGCVVHDRNNRTYNIIDDDGCSLDEDIIPTPEYDVANGLIYTPSRAFRRVLALLSGISNKLISRFANSNLVHFKCMISVCPSTEPSCQNSVPPKCRRRPKKRNLPEEMTIEQRLLRIRELMKQKRLQNANVTVEVMGRRGPPELVQAEPLNVASRDDDGDLAKYESIIRSYRLWTWILCSLNVVLVVICVLLTLRLVKNKYIMDIKDTSKTVFRRFPF</sequence>
<evidence type="ECO:0000256" key="5">
    <source>
        <dbReference type="ARBA" id="ARBA00022729"/>
    </source>
</evidence>
<organism evidence="11 12">
    <name type="scientific">Caenorhabditis japonica</name>
    <dbReference type="NCBI Taxonomy" id="281687"/>
    <lineage>
        <taxon>Eukaryota</taxon>
        <taxon>Metazoa</taxon>
        <taxon>Ecdysozoa</taxon>
        <taxon>Nematoda</taxon>
        <taxon>Chromadorea</taxon>
        <taxon>Rhabditida</taxon>
        <taxon>Rhabditina</taxon>
        <taxon>Rhabditomorpha</taxon>
        <taxon>Rhabditoidea</taxon>
        <taxon>Rhabditidae</taxon>
        <taxon>Peloderinae</taxon>
        <taxon>Caenorhabditis</taxon>
    </lineage>
</organism>
<protein>
    <submittedName>
        <fullName evidence="11">ZP domain-containing protein</fullName>
    </submittedName>
</protein>
<dbReference type="SMART" id="SM00241">
    <property type="entry name" value="ZP"/>
    <property type="match status" value="1"/>
</dbReference>
<keyword evidence="12" id="KW-1185">Reference proteome</keyword>
<accession>A0A8R1DIY0</accession>
<proteinExistence type="predicted"/>
<evidence type="ECO:0000256" key="4">
    <source>
        <dbReference type="ARBA" id="ARBA00022692"/>
    </source>
</evidence>
<dbReference type="Proteomes" id="UP000005237">
    <property type="component" value="Unassembled WGS sequence"/>
</dbReference>
<name>A0A8R1DIY0_CAEJA</name>
<feature type="signal peptide" evidence="9">
    <location>
        <begin position="1"/>
        <end position="18"/>
    </location>
</feature>
<dbReference type="InterPro" id="IPR057475">
    <property type="entry name" value="CUT_C"/>
</dbReference>
<evidence type="ECO:0000256" key="8">
    <source>
        <dbReference type="SAM" id="Phobius"/>
    </source>
</evidence>
<dbReference type="PANTHER" id="PTHR22907:SF14">
    <property type="entry name" value="ZP DOMAIN-CONTAINING PROTEIN"/>
    <property type="match status" value="1"/>
</dbReference>
<evidence type="ECO:0000256" key="2">
    <source>
        <dbReference type="ARBA" id="ARBA00022460"/>
    </source>
</evidence>
<dbReference type="InterPro" id="IPR001507">
    <property type="entry name" value="ZP_dom"/>
</dbReference>
<feature type="chain" id="PRO_5035717065" evidence="9">
    <location>
        <begin position="19"/>
        <end position="446"/>
    </location>
</feature>
<dbReference type="GO" id="GO:0005886">
    <property type="term" value="C:plasma membrane"/>
    <property type="evidence" value="ECO:0007669"/>
    <property type="project" value="UniProtKB-SubCell"/>
</dbReference>
<keyword evidence="6 8" id="KW-1133">Transmembrane helix</keyword>
<dbReference type="GO" id="GO:0042302">
    <property type="term" value="F:structural constituent of cuticle"/>
    <property type="evidence" value="ECO:0007669"/>
    <property type="project" value="UniProtKB-KW"/>
</dbReference>
<dbReference type="Pfam" id="PF25057">
    <property type="entry name" value="CUT_N"/>
    <property type="match status" value="1"/>
</dbReference>
<dbReference type="InterPro" id="IPR056953">
    <property type="entry name" value="CUT_N"/>
</dbReference>
<keyword evidence="3" id="KW-1003">Cell membrane</keyword>
<evidence type="ECO:0000256" key="9">
    <source>
        <dbReference type="SAM" id="SignalP"/>
    </source>
</evidence>
<dbReference type="InterPro" id="IPR051962">
    <property type="entry name" value="Cuticlin"/>
</dbReference>
<reference evidence="12" key="1">
    <citation type="submission" date="2010-08" db="EMBL/GenBank/DDBJ databases">
        <authorList>
            <consortium name="Caenorhabditis japonica Sequencing Consortium"/>
            <person name="Wilson R.K."/>
        </authorList>
    </citation>
    <scope>NUCLEOTIDE SEQUENCE [LARGE SCALE GENOMIC DNA]</scope>
    <source>
        <strain evidence="12">DF5081</strain>
    </source>
</reference>
<evidence type="ECO:0000256" key="7">
    <source>
        <dbReference type="ARBA" id="ARBA00023136"/>
    </source>
</evidence>
<keyword evidence="4 8" id="KW-0812">Transmembrane</keyword>
<evidence type="ECO:0000313" key="12">
    <source>
        <dbReference type="Proteomes" id="UP000005237"/>
    </source>
</evidence>
<dbReference type="AlphaFoldDB" id="A0A8R1DIY0"/>
<evidence type="ECO:0000256" key="3">
    <source>
        <dbReference type="ARBA" id="ARBA00022475"/>
    </source>
</evidence>
<dbReference type="EnsemblMetazoa" id="CJA02996a.1">
    <property type="protein sequence ID" value="CJA02996a.1"/>
    <property type="gene ID" value="WBGene00122200"/>
</dbReference>
<comment type="subcellular location">
    <subcellularLocation>
        <location evidence="1">Cell membrane</location>
        <topology evidence="1">Single-pass type I membrane protein</topology>
    </subcellularLocation>
</comment>
<feature type="transmembrane region" description="Helical" evidence="8">
    <location>
        <begin position="401"/>
        <end position="425"/>
    </location>
</feature>
<evidence type="ECO:0000256" key="6">
    <source>
        <dbReference type="ARBA" id="ARBA00022989"/>
    </source>
</evidence>